<evidence type="ECO:0000313" key="2">
    <source>
        <dbReference type="EMBL" id="SVE21773.1"/>
    </source>
</evidence>
<proteinExistence type="predicted"/>
<name>A0A383BPQ0_9ZZZZ</name>
<keyword evidence="1" id="KW-0812">Transmembrane</keyword>
<organism evidence="2">
    <name type="scientific">marine metagenome</name>
    <dbReference type="NCBI Taxonomy" id="408172"/>
    <lineage>
        <taxon>unclassified sequences</taxon>
        <taxon>metagenomes</taxon>
        <taxon>ecological metagenomes</taxon>
    </lineage>
</organism>
<feature type="transmembrane region" description="Helical" evidence="1">
    <location>
        <begin position="37"/>
        <end position="59"/>
    </location>
</feature>
<dbReference type="EMBL" id="UINC01202121">
    <property type="protein sequence ID" value="SVE21773.1"/>
    <property type="molecule type" value="Genomic_DNA"/>
</dbReference>
<evidence type="ECO:0000256" key="1">
    <source>
        <dbReference type="SAM" id="Phobius"/>
    </source>
</evidence>
<keyword evidence="1" id="KW-1133">Transmembrane helix</keyword>
<keyword evidence="1" id="KW-0472">Membrane</keyword>
<feature type="transmembrane region" description="Helical" evidence="1">
    <location>
        <begin position="65"/>
        <end position="82"/>
    </location>
</feature>
<gene>
    <name evidence="2" type="ORF">METZ01_LOCUS474627</name>
</gene>
<accession>A0A383BPQ0</accession>
<dbReference type="AlphaFoldDB" id="A0A383BPQ0"/>
<protein>
    <submittedName>
        <fullName evidence="2">Uncharacterized protein</fullName>
    </submittedName>
</protein>
<sequence>MAQAIIPFLLLSLGGSWIFYLIYFPKGEKGYFFKNTSVYDVIQTLASRNFIYVIFIFGVLGKLDWFLWLAGIGSNIFALYIYQAKKKIIHSTFDKNLK</sequence>
<feature type="transmembrane region" description="Helical" evidence="1">
    <location>
        <begin position="6"/>
        <end position="25"/>
    </location>
</feature>
<reference evidence="2" key="1">
    <citation type="submission" date="2018-05" db="EMBL/GenBank/DDBJ databases">
        <authorList>
            <person name="Lanie J.A."/>
            <person name="Ng W.-L."/>
            <person name="Kazmierczak K.M."/>
            <person name="Andrzejewski T.M."/>
            <person name="Davidsen T.M."/>
            <person name="Wayne K.J."/>
            <person name="Tettelin H."/>
            <person name="Glass J.I."/>
            <person name="Rusch D."/>
            <person name="Podicherti R."/>
            <person name="Tsui H.-C.T."/>
            <person name="Winkler M.E."/>
        </authorList>
    </citation>
    <scope>NUCLEOTIDE SEQUENCE</scope>
</reference>